<evidence type="ECO:0000259" key="3">
    <source>
        <dbReference type="Pfam" id="PF17951"/>
    </source>
</evidence>
<evidence type="ECO:0000256" key="2">
    <source>
        <dbReference type="SAM" id="SignalP"/>
    </source>
</evidence>
<feature type="chain" id="PRO_5041409060" description="Fatty acid synthase meander beta sheet domain-containing protein" evidence="2">
    <location>
        <begin position="17"/>
        <end position="180"/>
    </location>
</feature>
<comment type="caution">
    <text evidence="4">The sequence shown here is derived from an EMBL/GenBank/DDBJ whole genome shotgun (WGS) entry which is preliminary data.</text>
</comment>
<dbReference type="AlphaFoldDB" id="A0AA38P8C9"/>
<accession>A0AA38P8C9</accession>
<proteinExistence type="predicted"/>
<dbReference type="Gene3D" id="3.30.1120.100">
    <property type="match status" value="1"/>
</dbReference>
<evidence type="ECO:0000313" key="5">
    <source>
        <dbReference type="Proteomes" id="UP001163846"/>
    </source>
</evidence>
<protein>
    <recommendedName>
        <fullName evidence="3">Fatty acid synthase meander beta sheet domain-containing protein</fullName>
    </recommendedName>
</protein>
<dbReference type="InterPro" id="IPR050830">
    <property type="entry name" value="Fungal_FAS"/>
</dbReference>
<name>A0AA38P8C9_9AGAR</name>
<evidence type="ECO:0000256" key="1">
    <source>
        <dbReference type="ARBA" id="ARBA00022679"/>
    </source>
</evidence>
<gene>
    <name evidence="4" type="ORF">F5878DRAFT_181648</name>
</gene>
<reference evidence="4" key="1">
    <citation type="submission" date="2022-08" db="EMBL/GenBank/DDBJ databases">
        <authorList>
            <consortium name="DOE Joint Genome Institute"/>
            <person name="Min B."/>
            <person name="Riley R."/>
            <person name="Sierra-Patev S."/>
            <person name="Naranjo-Ortiz M."/>
            <person name="Looney B."/>
            <person name="Konkel Z."/>
            <person name="Slot J.C."/>
            <person name="Sakamoto Y."/>
            <person name="Steenwyk J.L."/>
            <person name="Rokas A."/>
            <person name="Carro J."/>
            <person name="Camarero S."/>
            <person name="Ferreira P."/>
            <person name="Molpeceres G."/>
            <person name="Ruiz-Duenas F.J."/>
            <person name="Serrano A."/>
            <person name="Henrissat B."/>
            <person name="Drula E."/>
            <person name="Hughes K.W."/>
            <person name="Mata J.L."/>
            <person name="Ishikawa N.K."/>
            <person name="Vargas-Isla R."/>
            <person name="Ushijima S."/>
            <person name="Smith C.A."/>
            <person name="Ahrendt S."/>
            <person name="Andreopoulos W."/>
            <person name="He G."/>
            <person name="Labutti K."/>
            <person name="Lipzen A."/>
            <person name="Ng V."/>
            <person name="Sandor L."/>
            <person name="Barry K."/>
            <person name="Martinez A.T."/>
            <person name="Xiao Y."/>
            <person name="Gibbons J.G."/>
            <person name="Terashima K."/>
            <person name="Hibbett D.S."/>
            <person name="Grigoriev I.V."/>
        </authorList>
    </citation>
    <scope>NUCLEOTIDE SEQUENCE</scope>
    <source>
        <strain evidence="4">TFB9207</strain>
    </source>
</reference>
<keyword evidence="2" id="KW-0732">Signal</keyword>
<dbReference type="InterPro" id="IPR040883">
    <property type="entry name" value="FAS_meander"/>
</dbReference>
<keyword evidence="1" id="KW-0808">Transferase</keyword>
<dbReference type="Proteomes" id="UP001163846">
    <property type="component" value="Unassembled WGS sequence"/>
</dbReference>
<dbReference type="GO" id="GO:0019171">
    <property type="term" value="F:(3R)-hydroxyacyl-[acyl-carrier-protein] dehydratase activity"/>
    <property type="evidence" value="ECO:0007669"/>
    <property type="project" value="InterPro"/>
</dbReference>
<organism evidence="4 5">
    <name type="scientific">Lentinula raphanica</name>
    <dbReference type="NCBI Taxonomy" id="153919"/>
    <lineage>
        <taxon>Eukaryota</taxon>
        <taxon>Fungi</taxon>
        <taxon>Dikarya</taxon>
        <taxon>Basidiomycota</taxon>
        <taxon>Agaricomycotina</taxon>
        <taxon>Agaricomycetes</taxon>
        <taxon>Agaricomycetidae</taxon>
        <taxon>Agaricales</taxon>
        <taxon>Marasmiineae</taxon>
        <taxon>Omphalotaceae</taxon>
        <taxon>Lentinula</taxon>
    </lineage>
</organism>
<feature type="signal peptide" evidence="2">
    <location>
        <begin position="1"/>
        <end position="16"/>
    </location>
</feature>
<keyword evidence="5" id="KW-1185">Reference proteome</keyword>
<dbReference type="Pfam" id="PF17951">
    <property type="entry name" value="FAS_meander"/>
    <property type="match status" value="1"/>
</dbReference>
<dbReference type="PANTHER" id="PTHR10982">
    <property type="entry name" value="MALONYL COA-ACYL CARRIER PROTEIN TRANSACYLASE"/>
    <property type="match status" value="1"/>
</dbReference>
<dbReference type="EMBL" id="MU806196">
    <property type="protein sequence ID" value="KAJ3838203.1"/>
    <property type="molecule type" value="Genomic_DNA"/>
</dbReference>
<dbReference type="PANTHER" id="PTHR10982:SF21">
    <property type="entry name" value="FATTY ACID SYNTHASE SUBUNIT BETA"/>
    <property type="match status" value="1"/>
</dbReference>
<feature type="domain" description="Fatty acid synthase meander beta sheet" evidence="3">
    <location>
        <begin position="77"/>
        <end position="179"/>
    </location>
</feature>
<evidence type="ECO:0000313" key="4">
    <source>
        <dbReference type="EMBL" id="KAJ3838203.1"/>
    </source>
</evidence>
<dbReference type="GO" id="GO:0016740">
    <property type="term" value="F:transferase activity"/>
    <property type="evidence" value="ECO:0007669"/>
    <property type="project" value="UniProtKB-KW"/>
</dbReference>
<sequence>MILFLALNCSSKLTLWVPDNFSLPTPQVTSWPSIKGVVRSQFLSFLFSALFEVSFKKDSLWAVEDVETVFDQDPERKSLPTNPAWLSCIGGSDLNWLGALIRFTSVVQGSSYISNPIRCLFYPCRHKTVVVNLSNGQPTSITVYGRACSYDTHDPSFKATEIVFNSSTNLIDITIFEERR</sequence>